<dbReference type="RefSeq" id="WP_310329521.1">
    <property type="nucleotide sequence ID" value="NZ_JAVDXV010000005.1"/>
</dbReference>
<proteinExistence type="predicted"/>
<feature type="signal peptide" evidence="1">
    <location>
        <begin position="1"/>
        <end position="19"/>
    </location>
</feature>
<evidence type="ECO:0008006" key="4">
    <source>
        <dbReference type="Google" id="ProtNLM"/>
    </source>
</evidence>
<keyword evidence="1" id="KW-0732">Signal</keyword>
<dbReference type="EMBL" id="JAVDXV010000005">
    <property type="protein sequence ID" value="MDR7333634.1"/>
    <property type="molecule type" value="Genomic_DNA"/>
</dbReference>
<dbReference type="Proteomes" id="UP001180825">
    <property type="component" value="Unassembled WGS sequence"/>
</dbReference>
<accession>A0ABU2A8V7</accession>
<evidence type="ECO:0000256" key="1">
    <source>
        <dbReference type="SAM" id="SignalP"/>
    </source>
</evidence>
<organism evidence="2 3">
    <name type="scientific">Roseateles asaccharophilus</name>
    <dbReference type="NCBI Taxonomy" id="582607"/>
    <lineage>
        <taxon>Bacteria</taxon>
        <taxon>Pseudomonadati</taxon>
        <taxon>Pseudomonadota</taxon>
        <taxon>Betaproteobacteria</taxon>
        <taxon>Burkholderiales</taxon>
        <taxon>Sphaerotilaceae</taxon>
        <taxon>Roseateles</taxon>
    </lineage>
</organism>
<comment type="caution">
    <text evidence="2">The sequence shown here is derived from an EMBL/GenBank/DDBJ whole genome shotgun (WGS) entry which is preliminary data.</text>
</comment>
<gene>
    <name evidence="2" type="ORF">J2X21_002776</name>
</gene>
<sequence>MKRLAIPLLVPLAMLVGCAGTPGPQVAKLDAGMQCEREQPTGSKLLMMRCRTLAERQLDQRDVDALTEATRRQRVDKRLQGS</sequence>
<protein>
    <recommendedName>
        <fullName evidence="4">Lipoprotein</fullName>
    </recommendedName>
</protein>
<keyword evidence="3" id="KW-1185">Reference proteome</keyword>
<feature type="chain" id="PRO_5045056348" description="Lipoprotein" evidence="1">
    <location>
        <begin position="20"/>
        <end position="82"/>
    </location>
</feature>
<name>A0ABU2A8V7_9BURK</name>
<dbReference type="PROSITE" id="PS51257">
    <property type="entry name" value="PROKAR_LIPOPROTEIN"/>
    <property type="match status" value="1"/>
</dbReference>
<evidence type="ECO:0000313" key="3">
    <source>
        <dbReference type="Proteomes" id="UP001180825"/>
    </source>
</evidence>
<reference evidence="2 3" key="1">
    <citation type="submission" date="2023-07" db="EMBL/GenBank/DDBJ databases">
        <title>Sorghum-associated microbial communities from plants grown in Nebraska, USA.</title>
        <authorList>
            <person name="Schachtman D."/>
        </authorList>
    </citation>
    <scope>NUCLEOTIDE SEQUENCE [LARGE SCALE GENOMIC DNA]</scope>
    <source>
        <strain evidence="2 3">BE316</strain>
    </source>
</reference>
<evidence type="ECO:0000313" key="2">
    <source>
        <dbReference type="EMBL" id="MDR7333634.1"/>
    </source>
</evidence>